<feature type="domain" description="FAD-binding PCMH-type" evidence="9">
    <location>
        <begin position="129"/>
        <end position="306"/>
    </location>
</feature>
<dbReference type="InterPro" id="IPR006094">
    <property type="entry name" value="Oxid_FAD_bind_N"/>
</dbReference>
<dbReference type="GO" id="GO:0071949">
    <property type="term" value="F:FAD binding"/>
    <property type="evidence" value="ECO:0007669"/>
    <property type="project" value="InterPro"/>
</dbReference>
<dbReference type="VEuPathDB" id="FungiDB:BO82DRAFT_194985"/>
<dbReference type="GO" id="GO:1903457">
    <property type="term" value="P:lactate catabolic process"/>
    <property type="evidence" value="ECO:0007669"/>
    <property type="project" value="TreeGrafter"/>
</dbReference>
<dbReference type="GO" id="GO:0004458">
    <property type="term" value="F:D-lactate dehydrogenase (cytochrome) activity"/>
    <property type="evidence" value="ECO:0007669"/>
    <property type="project" value="UniProtKB-EC"/>
</dbReference>
<dbReference type="EC" id="1.1.2.4" evidence="6"/>
<dbReference type="InterPro" id="IPR016164">
    <property type="entry name" value="FAD-linked_Oxase-like_C"/>
</dbReference>
<dbReference type="PANTHER" id="PTHR11748:SF83">
    <property type="entry name" value="DEHYDROGENASE (CYTOCHROME), PUTATIVE (AFU_ORTHOLOGUE AFUA_1G17520)-RELATED"/>
    <property type="match status" value="1"/>
</dbReference>
<dbReference type="InterPro" id="IPR016169">
    <property type="entry name" value="FAD-bd_PCMH_sub2"/>
</dbReference>
<keyword evidence="5" id="KW-0560">Oxidoreductase</keyword>
<dbReference type="Pfam" id="PF01565">
    <property type="entry name" value="FAD_binding_4"/>
    <property type="match status" value="1"/>
</dbReference>
<accession>A0A319DA20</accession>
<evidence type="ECO:0000256" key="3">
    <source>
        <dbReference type="ARBA" id="ARBA00022630"/>
    </source>
</evidence>
<dbReference type="SUPFAM" id="SSF55103">
    <property type="entry name" value="FAD-linked oxidases, C-terminal domain"/>
    <property type="match status" value="1"/>
</dbReference>
<dbReference type="SUPFAM" id="SSF56176">
    <property type="entry name" value="FAD-binding/transporter-associated domain-like"/>
    <property type="match status" value="1"/>
</dbReference>
<dbReference type="GO" id="GO:0005739">
    <property type="term" value="C:mitochondrion"/>
    <property type="evidence" value="ECO:0007669"/>
    <property type="project" value="TreeGrafter"/>
</dbReference>
<evidence type="ECO:0000313" key="10">
    <source>
        <dbReference type="EMBL" id="PYH76782.1"/>
    </source>
</evidence>
<dbReference type="STRING" id="1448315.A0A319DA20"/>
<dbReference type="EMBL" id="KZ821751">
    <property type="protein sequence ID" value="PYH76782.1"/>
    <property type="molecule type" value="Genomic_DNA"/>
</dbReference>
<dbReference type="InterPro" id="IPR016166">
    <property type="entry name" value="FAD-bd_PCMH"/>
</dbReference>
<dbReference type="RefSeq" id="XP_025486982.1">
    <property type="nucleotide sequence ID" value="XM_025630553.1"/>
</dbReference>
<organism evidence="10 11">
    <name type="scientific">Aspergillus uvarum CBS 121591</name>
    <dbReference type="NCBI Taxonomy" id="1448315"/>
    <lineage>
        <taxon>Eukaryota</taxon>
        <taxon>Fungi</taxon>
        <taxon>Dikarya</taxon>
        <taxon>Ascomycota</taxon>
        <taxon>Pezizomycotina</taxon>
        <taxon>Eurotiomycetes</taxon>
        <taxon>Eurotiomycetidae</taxon>
        <taxon>Eurotiales</taxon>
        <taxon>Aspergillaceae</taxon>
        <taxon>Aspergillus</taxon>
        <taxon>Aspergillus subgen. Circumdati</taxon>
    </lineage>
</organism>
<dbReference type="PANTHER" id="PTHR11748">
    <property type="entry name" value="D-LACTATE DEHYDROGENASE"/>
    <property type="match status" value="1"/>
</dbReference>
<gene>
    <name evidence="10" type="ORF">BO82DRAFT_194985</name>
</gene>
<dbReference type="Gene3D" id="3.30.70.2740">
    <property type="match status" value="1"/>
</dbReference>
<dbReference type="FunFam" id="3.30.70.2740:FF:000001">
    <property type="entry name" value="D-lactate dehydrogenase mitochondrial"/>
    <property type="match status" value="1"/>
</dbReference>
<feature type="compositionally biased region" description="Low complexity" evidence="8">
    <location>
        <begin position="21"/>
        <end position="39"/>
    </location>
</feature>
<reference evidence="10 11" key="1">
    <citation type="submission" date="2016-12" db="EMBL/GenBank/DDBJ databases">
        <title>The genomes of Aspergillus section Nigri reveals drivers in fungal speciation.</title>
        <authorList>
            <consortium name="DOE Joint Genome Institute"/>
            <person name="Vesth T.C."/>
            <person name="Nybo J."/>
            <person name="Theobald S."/>
            <person name="Brandl J."/>
            <person name="Frisvad J.C."/>
            <person name="Nielsen K.F."/>
            <person name="Lyhne E.K."/>
            <person name="Kogle M.E."/>
            <person name="Kuo A."/>
            <person name="Riley R."/>
            <person name="Clum A."/>
            <person name="Nolan M."/>
            <person name="Lipzen A."/>
            <person name="Salamov A."/>
            <person name="Henrissat B."/>
            <person name="Wiebenga A."/>
            <person name="De Vries R.P."/>
            <person name="Grigoriev I.V."/>
            <person name="Mortensen U.H."/>
            <person name="Andersen M.R."/>
            <person name="Baker S.E."/>
        </authorList>
    </citation>
    <scope>NUCLEOTIDE SEQUENCE [LARGE SCALE GENOMIC DNA]</scope>
    <source>
        <strain evidence="10 11">CBS 121591</strain>
    </source>
</reference>
<dbReference type="InterPro" id="IPR016171">
    <property type="entry name" value="Vanillyl_alc_oxidase_C-sub2"/>
</dbReference>
<keyword evidence="11" id="KW-1185">Reference proteome</keyword>
<name>A0A319DA20_9EURO</name>
<proteinExistence type="inferred from homology"/>
<dbReference type="GeneID" id="37133294"/>
<dbReference type="Gene3D" id="1.10.45.10">
    <property type="entry name" value="Vanillyl-alcohol Oxidase, Chain A, domain 4"/>
    <property type="match status" value="1"/>
</dbReference>
<dbReference type="Pfam" id="PF02913">
    <property type="entry name" value="FAD-oxidase_C"/>
    <property type="match status" value="1"/>
</dbReference>
<dbReference type="Gene3D" id="3.30.465.10">
    <property type="match status" value="1"/>
</dbReference>
<evidence type="ECO:0000256" key="8">
    <source>
        <dbReference type="SAM" id="MobiDB-lite"/>
    </source>
</evidence>
<comment type="catalytic activity">
    <reaction evidence="7">
        <text>(R)-lactate + 2 Fe(III)-[cytochrome c] = 2 Fe(II)-[cytochrome c] + pyruvate + 2 H(+)</text>
        <dbReference type="Rhea" id="RHEA:13521"/>
        <dbReference type="Rhea" id="RHEA-COMP:10350"/>
        <dbReference type="Rhea" id="RHEA-COMP:14399"/>
        <dbReference type="ChEBI" id="CHEBI:15361"/>
        <dbReference type="ChEBI" id="CHEBI:15378"/>
        <dbReference type="ChEBI" id="CHEBI:16004"/>
        <dbReference type="ChEBI" id="CHEBI:29033"/>
        <dbReference type="ChEBI" id="CHEBI:29034"/>
        <dbReference type="EC" id="1.1.2.4"/>
    </reaction>
</comment>
<dbReference type="OrthoDB" id="7786253at2759"/>
<dbReference type="InterPro" id="IPR004113">
    <property type="entry name" value="FAD-bd_oxidored_4_C"/>
</dbReference>
<evidence type="ECO:0000256" key="1">
    <source>
        <dbReference type="ARBA" id="ARBA00001974"/>
    </source>
</evidence>
<evidence type="ECO:0000256" key="2">
    <source>
        <dbReference type="ARBA" id="ARBA00008000"/>
    </source>
</evidence>
<keyword evidence="3" id="KW-0285">Flavoprotein</keyword>
<comment type="cofactor">
    <cofactor evidence="1">
        <name>FAD</name>
        <dbReference type="ChEBI" id="CHEBI:57692"/>
    </cofactor>
</comment>
<evidence type="ECO:0000256" key="7">
    <source>
        <dbReference type="ARBA" id="ARBA00051436"/>
    </source>
</evidence>
<dbReference type="AlphaFoldDB" id="A0A319DA20"/>
<comment type="similarity">
    <text evidence="2">Belongs to the FAD-binding oxidoreductase/transferase type 4 family.</text>
</comment>
<dbReference type="InterPro" id="IPR036318">
    <property type="entry name" value="FAD-bd_PCMH-like_sf"/>
</dbReference>
<feature type="region of interest" description="Disordered" evidence="8">
    <location>
        <begin position="1"/>
        <end position="40"/>
    </location>
</feature>
<evidence type="ECO:0000256" key="5">
    <source>
        <dbReference type="ARBA" id="ARBA00023002"/>
    </source>
</evidence>
<dbReference type="FunFam" id="3.30.465.10:FF:000014">
    <property type="entry name" value="D-lactate dehydrogenase (Cytochrome), putative"/>
    <property type="match status" value="1"/>
</dbReference>
<evidence type="ECO:0000313" key="11">
    <source>
        <dbReference type="Proteomes" id="UP000248340"/>
    </source>
</evidence>
<dbReference type="FunFam" id="1.10.45.10:FF:000001">
    <property type="entry name" value="D-lactate dehydrogenase mitochondrial"/>
    <property type="match status" value="1"/>
</dbReference>
<protein>
    <recommendedName>
        <fullName evidence="6">D-lactate dehydrogenase (cytochrome)</fullName>
        <ecNumber evidence="6">1.1.2.4</ecNumber>
    </recommendedName>
</protein>
<dbReference type="Proteomes" id="UP000248340">
    <property type="component" value="Unassembled WGS sequence"/>
</dbReference>
<evidence type="ECO:0000256" key="6">
    <source>
        <dbReference type="ARBA" id="ARBA00038897"/>
    </source>
</evidence>
<keyword evidence="4" id="KW-0274">FAD</keyword>
<dbReference type="GO" id="GO:0008720">
    <property type="term" value="F:D-lactate dehydrogenase (NAD+) activity"/>
    <property type="evidence" value="ECO:0007669"/>
    <property type="project" value="TreeGrafter"/>
</dbReference>
<sequence>MMKAWQLRSLRPRWPRPPTFPRSQKPFFSRSSSSSSQQRALERSGTLSLVGTAVATAVVTLLASKAWDGTAAPTEAEAAKTQSGGRYADRPTMLKAVNELKSILGDEFVSMDAEDIENHGYSDWSTSNTTERPVAVVSPATTEQVSQIARVCSKYRVPMVPFGAGSSVEGNFSAPHSGICIDLSRMNQVVAVYEPDMNVTVQAGVRWVDLNNQLKSTGLFLPMDPSPTAYVGGMIATNCSGTNAMRYGTMKDWVVNLTVVLPDGSVIKTKRRPRKSSAGYNLNALFTGSEGTLGIITEATLRLAVIPQETSVGIATFPTVGDATAAASTLIRAAVPLAALEFMDDVQMRIINQNGGAGGRHWVEAPTLFLKFTGTTSGINESIDRTREILKNNKGDELVFASTPEEGDNLWSARKQALWTTLAARPQGTEIWSTDVAVPISRLAEIVEMSKEESSSLGLFSTVLGHVGDGNFHQAVMYNPKSPEQYRAVKACVSRMMRRALEMEGTISGEHGIGIGKKDYLEEELGEPTVDLMRTLKRSVDPHWLMNPGKVFNDKQ</sequence>
<evidence type="ECO:0000259" key="9">
    <source>
        <dbReference type="PROSITE" id="PS51387"/>
    </source>
</evidence>
<evidence type="ECO:0000256" key="4">
    <source>
        <dbReference type="ARBA" id="ARBA00022827"/>
    </source>
</evidence>
<dbReference type="PROSITE" id="PS51387">
    <property type="entry name" value="FAD_PCMH"/>
    <property type="match status" value="1"/>
</dbReference>